<dbReference type="PRINTS" id="PR01217">
    <property type="entry name" value="PRICHEXTENSN"/>
</dbReference>
<evidence type="ECO:0000256" key="2">
    <source>
        <dbReference type="PROSITE-ProRule" id="PRU00023"/>
    </source>
</evidence>
<proteinExistence type="predicted"/>
<dbReference type="PROSITE" id="PS50088">
    <property type="entry name" value="ANK_REPEAT"/>
    <property type="match status" value="4"/>
</dbReference>
<dbReference type="Pfam" id="PF22939">
    <property type="entry name" value="WHD_GPIID"/>
    <property type="match status" value="1"/>
</dbReference>
<feature type="compositionally biased region" description="Polar residues" evidence="3">
    <location>
        <begin position="1246"/>
        <end position="1261"/>
    </location>
</feature>
<keyword evidence="7" id="KW-1185">Reference proteome</keyword>
<feature type="region of interest" description="Disordered" evidence="3">
    <location>
        <begin position="1163"/>
        <end position="1313"/>
    </location>
</feature>
<dbReference type="Gene3D" id="3.40.50.300">
    <property type="entry name" value="P-loop containing nucleotide triphosphate hydrolases"/>
    <property type="match status" value="1"/>
</dbReference>
<dbReference type="InterPro" id="IPR054471">
    <property type="entry name" value="GPIID_WHD"/>
</dbReference>
<dbReference type="OrthoDB" id="20872at2759"/>
<feature type="region of interest" description="Disordered" evidence="3">
    <location>
        <begin position="316"/>
        <end position="338"/>
    </location>
</feature>
<dbReference type="SMART" id="SM00248">
    <property type="entry name" value="ANK"/>
    <property type="match status" value="7"/>
</dbReference>
<dbReference type="SUPFAM" id="SSF52540">
    <property type="entry name" value="P-loop containing nucleoside triphosphate hydrolases"/>
    <property type="match status" value="1"/>
</dbReference>
<keyword evidence="2" id="KW-0040">ANK repeat</keyword>
<reference evidence="6 7" key="1">
    <citation type="journal article" date="2017" name="Biotechnol. Biofuels">
        <title>Differential beta-glucosidase expression as a function of carbon source availability in Talaromyces amestolkiae: a genomic and proteomic approach.</title>
        <authorList>
            <person name="de Eugenio L.I."/>
            <person name="Mendez-Liter J.A."/>
            <person name="Nieto-Dominguez M."/>
            <person name="Alonso L."/>
            <person name="Gil-Munoz J."/>
            <person name="Barriuso J."/>
            <person name="Prieto A."/>
            <person name="Martinez M.J."/>
        </authorList>
    </citation>
    <scope>NUCLEOTIDE SEQUENCE [LARGE SCALE GENOMIC DNA]</scope>
    <source>
        <strain evidence="6 7">CIB</strain>
    </source>
</reference>
<feature type="repeat" description="ANK" evidence="2">
    <location>
        <begin position="920"/>
        <end position="952"/>
    </location>
</feature>
<organism evidence="6 7">
    <name type="scientific">Talaromyces amestolkiae</name>
    <dbReference type="NCBI Taxonomy" id="1196081"/>
    <lineage>
        <taxon>Eukaryota</taxon>
        <taxon>Fungi</taxon>
        <taxon>Dikarya</taxon>
        <taxon>Ascomycota</taxon>
        <taxon>Pezizomycotina</taxon>
        <taxon>Eurotiomycetes</taxon>
        <taxon>Eurotiomycetidae</taxon>
        <taxon>Eurotiales</taxon>
        <taxon>Trichocomaceae</taxon>
        <taxon>Talaromyces</taxon>
        <taxon>Talaromyces sect. Talaromyces</taxon>
    </lineage>
</organism>
<protein>
    <recommendedName>
        <fullName evidence="8">NACHT domain-containing protein</fullName>
    </recommendedName>
</protein>
<feature type="domain" description="GPI inositol-deacylase winged helix" evidence="4">
    <location>
        <begin position="430"/>
        <end position="506"/>
    </location>
</feature>
<feature type="region of interest" description="Disordered" evidence="3">
    <location>
        <begin position="982"/>
        <end position="1137"/>
    </location>
</feature>
<dbReference type="InterPro" id="IPR027417">
    <property type="entry name" value="P-loop_NTPase"/>
</dbReference>
<evidence type="ECO:0008006" key="8">
    <source>
        <dbReference type="Google" id="ProtNLM"/>
    </source>
</evidence>
<evidence type="ECO:0000256" key="3">
    <source>
        <dbReference type="SAM" id="MobiDB-lite"/>
    </source>
</evidence>
<evidence type="ECO:0000259" key="4">
    <source>
        <dbReference type="Pfam" id="PF22939"/>
    </source>
</evidence>
<dbReference type="InterPro" id="IPR036770">
    <property type="entry name" value="Ankyrin_rpt-contain_sf"/>
</dbReference>
<dbReference type="SUPFAM" id="SSF48403">
    <property type="entry name" value="Ankyrin repeat"/>
    <property type="match status" value="2"/>
</dbReference>
<dbReference type="PROSITE" id="PS50297">
    <property type="entry name" value="ANK_REP_REGION"/>
    <property type="match status" value="3"/>
</dbReference>
<feature type="compositionally biased region" description="Polar residues" evidence="3">
    <location>
        <begin position="1174"/>
        <end position="1195"/>
    </location>
</feature>
<dbReference type="PANTHER" id="PTHR10039:SF14">
    <property type="entry name" value="NACHT DOMAIN-CONTAINING PROTEIN"/>
    <property type="match status" value="1"/>
</dbReference>
<dbReference type="Pfam" id="PF12796">
    <property type="entry name" value="Ank_2"/>
    <property type="match status" value="2"/>
</dbReference>
<dbReference type="InterPro" id="IPR002110">
    <property type="entry name" value="Ankyrin_rpt"/>
</dbReference>
<dbReference type="Pfam" id="PF00023">
    <property type="entry name" value="Ank"/>
    <property type="match status" value="1"/>
</dbReference>
<name>A0A364LBI3_TALAM</name>
<evidence type="ECO:0000313" key="7">
    <source>
        <dbReference type="Proteomes" id="UP000249363"/>
    </source>
</evidence>
<feature type="repeat" description="ANK" evidence="2">
    <location>
        <begin position="820"/>
        <end position="852"/>
    </location>
</feature>
<gene>
    <name evidence="6" type="ORF">BHQ10_009151</name>
</gene>
<dbReference type="Proteomes" id="UP000249363">
    <property type="component" value="Unassembled WGS sequence"/>
</dbReference>
<comment type="caution">
    <text evidence="6">The sequence shown here is derived from an EMBL/GenBank/DDBJ whole genome shotgun (WGS) entry which is preliminary data.</text>
</comment>
<dbReference type="InterPro" id="IPR056884">
    <property type="entry name" value="NPHP3-like_N"/>
</dbReference>
<evidence type="ECO:0000256" key="1">
    <source>
        <dbReference type="ARBA" id="ARBA00022737"/>
    </source>
</evidence>
<feature type="domain" description="Nephrocystin 3-like N-terminal" evidence="5">
    <location>
        <begin position="79"/>
        <end position="230"/>
    </location>
</feature>
<evidence type="ECO:0000259" key="5">
    <source>
        <dbReference type="Pfam" id="PF24883"/>
    </source>
</evidence>
<accession>A0A364LBI3</accession>
<feature type="compositionally biased region" description="Low complexity" evidence="3">
    <location>
        <begin position="1028"/>
        <end position="1041"/>
    </location>
</feature>
<dbReference type="CDD" id="cd22541">
    <property type="entry name" value="SP5_N"/>
    <property type="match status" value="1"/>
</dbReference>
<dbReference type="EMBL" id="MIKG01000022">
    <property type="protein sequence ID" value="RAO73139.1"/>
    <property type="molecule type" value="Genomic_DNA"/>
</dbReference>
<dbReference type="GeneID" id="63798365"/>
<dbReference type="Gene3D" id="1.25.40.20">
    <property type="entry name" value="Ankyrin repeat-containing domain"/>
    <property type="match status" value="3"/>
</dbReference>
<feature type="compositionally biased region" description="Polar residues" evidence="3">
    <location>
        <begin position="1058"/>
        <end position="1077"/>
    </location>
</feature>
<sequence length="1313" mass="145337">MSARTQRGNSIHGAHATAGANQFVGNNFSASGNNIINLSNTEDTEATAKKNCLRALFVSSPADDRAKHLSFKGQVISATCQWLTETEGYRCWLDVQSRVNLLWLCGGPGVGKTMLSIYITQELEKYRAESLVLYYFCEGRDPKRNSPIQILRGLIYSLVQQRPALIEHLLPDYEVQGDALFAPEAIESLWRILMKMIGDRRVDHVYCLVDGIDECAATSMSQLEHLLAKFQALSVAESATLNQSAREGIKTPESKFKLALICREQPEVIPQRLSRYIRIRIGKPVDCNPRRSDNEQFEEVNSQDVATAEIPAVAAASDLPPQKETNSGQQLILKPPTTTNDLSQPLHIYIEEKVRALSAFRGHDRDVQAFLEESLKKRGDGTFIWVDMAVEQLRKSALHEKTENTFRNLPNGLKGMYCLTLLQICPEQSQLVSMVLGWITVAMRQMTVKELTELICMTVNQPEGKTKDEVGAEIKRAIEACGNLVSISAGDEVKLGHQTAKDFLTSPSSPILTNAPLHQFFVQETDKNAELAQLSFRYLERSVLSKDWIKMEYKLDEDPERKELTIKGIDQEPFLSYATLYWTDHVKQAGRGKVNFNVPFFENKDRTVRRNWWRCVWGMLNNRDGIQAPSKMSILHVAAWFDIIELAEYISAKPDFENRIDKYNAGLVTPLEIAAERGSAKVFEFLLDCGANTVFVYNNALEIAIRQGQTAIVQILLDRDFHFDVFEASIRPKNAAELALLPVVAACSAVLLFTPRKVRKKLFAPSNKKASDYSLSEFQAEQGDRDAELSPLYTALCCGHEAVAKALLVKGASVEETTRRGWTAVHFSAWSGDERLLALVHSYGADLDAKTKDGRVAMHIAAWRGRIDSIEYLLKQGKPVDVATSQLETPLHLAAGQDHTELVRTLLSSWGANIEACTSIGFTPLHTAAKAGKVDTVKVLLEHGANREALTASRQTPLKVAQQAGHNQVVVILRNYRPYSAPGVSTPASPPPSAYKSTSPQSTSAVSSVQSLHQPTPQSGAGVPIPNSSSQSLHQLSPSQSVPRIYTPAPSRPIDEPITTQSAPNIATPTLSPQPLYQPTPQSAPAALSPSPYHPPMQNYYNERIPHERPPSQVCQCASPDQTPQGHFPSPIPPASVFNFAQVQPSSGQHAHQQGSSLHGNLQTLSLRDRPPSSRHTYSSPEQYTHSQNSSSYTYPQPASFSIPLPPPRPPATYNHSSPEQHYTYRQCPLQHSCPQPFHPPPSPHYTSMNPEQYSHGQESSPHGHLQPKPLGSPPPLPPRSVSATPSEARHPPPPPPLPQRSYIALPEPSQYI</sequence>
<feature type="repeat" description="ANK" evidence="2">
    <location>
        <begin position="886"/>
        <end position="919"/>
    </location>
</feature>
<dbReference type="STRING" id="1196081.A0A364LBI3"/>
<feature type="compositionally biased region" description="Polar residues" evidence="3">
    <location>
        <begin position="323"/>
        <end position="338"/>
    </location>
</feature>
<feature type="repeat" description="ANK" evidence="2">
    <location>
        <begin position="853"/>
        <end position="885"/>
    </location>
</feature>
<dbReference type="PANTHER" id="PTHR10039">
    <property type="entry name" value="AMELOGENIN"/>
    <property type="match status" value="1"/>
</dbReference>
<keyword evidence="1" id="KW-0677">Repeat</keyword>
<dbReference type="Pfam" id="PF24883">
    <property type="entry name" value="NPHP3_N"/>
    <property type="match status" value="1"/>
</dbReference>
<dbReference type="RefSeq" id="XP_040737653.1">
    <property type="nucleotide sequence ID" value="XM_040882036.1"/>
</dbReference>
<feature type="compositionally biased region" description="Polar residues" evidence="3">
    <location>
        <begin position="1113"/>
        <end position="1125"/>
    </location>
</feature>
<evidence type="ECO:0000313" key="6">
    <source>
        <dbReference type="EMBL" id="RAO73139.1"/>
    </source>
</evidence>
<feature type="compositionally biased region" description="Low complexity" evidence="3">
    <location>
        <begin position="1079"/>
        <end position="1091"/>
    </location>
</feature>
<feature type="compositionally biased region" description="Low complexity" evidence="3">
    <location>
        <begin position="997"/>
        <end position="1011"/>
    </location>
</feature>